<gene>
    <name evidence="15" type="ORF">SAMN05421879_101252</name>
</gene>
<dbReference type="InterPro" id="IPR018764">
    <property type="entry name" value="RskA_C"/>
</dbReference>
<feature type="region of interest" description="Disordered" evidence="11">
    <location>
        <begin position="229"/>
        <end position="249"/>
    </location>
</feature>
<evidence type="ECO:0000256" key="9">
    <source>
        <dbReference type="ARBA" id="ARBA00029829"/>
    </source>
</evidence>
<name>A0A285VC10_9MICO</name>
<reference evidence="16" key="1">
    <citation type="submission" date="2017-08" db="EMBL/GenBank/DDBJ databases">
        <authorList>
            <person name="Varghese N."/>
            <person name="Submissions S."/>
        </authorList>
    </citation>
    <scope>NUCLEOTIDE SEQUENCE [LARGE SCALE GENOMIC DNA]</scope>
    <source>
        <strain evidence="16">USBA17B2</strain>
    </source>
</reference>
<evidence type="ECO:0000256" key="5">
    <source>
        <dbReference type="ARBA" id="ARBA00022989"/>
    </source>
</evidence>
<comment type="subcellular location">
    <subcellularLocation>
        <location evidence="2">Cell membrane</location>
    </subcellularLocation>
    <subcellularLocation>
        <location evidence="1">Membrane</location>
        <topology evidence="1">Single-pass membrane protein</topology>
    </subcellularLocation>
</comment>
<proteinExistence type="predicted"/>
<dbReference type="AlphaFoldDB" id="A0A285VC10"/>
<evidence type="ECO:0000256" key="3">
    <source>
        <dbReference type="ARBA" id="ARBA00022475"/>
    </source>
</evidence>
<feature type="domain" description="Putative zinc-finger" evidence="14">
    <location>
        <begin position="9"/>
        <end position="41"/>
    </location>
</feature>
<evidence type="ECO:0000256" key="12">
    <source>
        <dbReference type="SAM" id="Phobius"/>
    </source>
</evidence>
<accession>A0A285VC10</accession>
<dbReference type="PANTHER" id="PTHR37461:SF1">
    <property type="entry name" value="ANTI-SIGMA-K FACTOR RSKA"/>
    <property type="match status" value="1"/>
</dbReference>
<evidence type="ECO:0000313" key="16">
    <source>
        <dbReference type="Proteomes" id="UP000219688"/>
    </source>
</evidence>
<dbReference type="GO" id="GO:0016989">
    <property type="term" value="F:sigma factor antagonist activity"/>
    <property type="evidence" value="ECO:0007669"/>
    <property type="project" value="TreeGrafter"/>
</dbReference>
<protein>
    <recommendedName>
        <fullName evidence="10">Regulator of SigK</fullName>
    </recommendedName>
    <alternativeName>
        <fullName evidence="9">Sigma-K anti-sigma factor RskA</fullName>
    </alternativeName>
</protein>
<feature type="domain" description="Anti-sigma K factor RskA C-terminal" evidence="13">
    <location>
        <begin position="113"/>
        <end position="242"/>
    </location>
</feature>
<keyword evidence="3" id="KW-1003">Cell membrane</keyword>
<evidence type="ECO:0000256" key="7">
    <source>
        <dbReference type="ARBA" id="ARBA00023136"/>
    </source>
</evidence>
<organism evidence="15 16">
    <name type="scientific">Ornithinimicrobium cerasi</name>
    <dbReference type="NCBI Taxonomy" id="2248773"/>
    <lineage>
        <taxon>Bacteria</taxon>
        <taxon>Bacillati</taxon>
        <taxon>Actinomycetota</taxon>
        <taxon>Actinomycetes</taxon>
        <taxon>Micrococcales</taxon>
        <taxon>Ornithinimicrobiaceae</taxon>
        <taxon>Ornithinimicrobium</taxon>
    </lineage>
</organism>
<keyword evidence="4 12" id="KW-0812">Transmembrane</keyword>
<dbReference type="PANTHER" id="PTHR37461">
    <property type="entry name" value="ANTI-SIGMA-K FACTOR RSKA"/>
    <property type="match status" value="1"/>
</dbReference>
<sequence>MTEQDRTEEMHDLAPAYAVDALDPAERARFETHLTSCPGCAALVQELQEAAVELSAGLEAEPPAALRARVLEAVRIEAGHVDGGHVDDVVVPLRPAHRAQHPSRHRGGRWLTAAAAAAAVVVAGVWGVSELRPDDPAQQVVSASDAREYSATTSVGTVTVISSSTRDAAVLRLPDDVEPPPEGSVYQAWFVGTDGSARSAGLLPAEVLESGEVVLEGTPAGAAAVGLSVEPDGGSPQPTTEPFAVVPLS</sequence>
<evidence type="ECO:0000256" key="6">
    <source>
        <dbReference type="ARBA" id="ARBA00023015"/>
    </source>
</evidence>
<evidence type="ECO:0000259" key="14">
    <source>
        <dbReference type="Pfam" id="PF13490"/>
    </source>
</evidence>
<evidence type="ECO:0000256" key="8">
    <source>
        <dbReference type="ARBA" id="ARBA00023163"/>
    </source>
</evidence>
<keyword evidence="8" id="KW-0804">Transcription</keyword>
<evidence type="ECO:0000259" key="13">
    <source>
        <dbReference type="Pfam" id="PF10099"/>
    </source>
</evidence>
<feature type="transmembrane region" description="Helical" evidence="12">
    <location>
        <begin position="110"/>
        <end position="129"/>
    </location>
</feature>
<dbReference type="InterPro" id="IPR051474">
    <property type="entry name" value="Anti-sigma-K/W_factor"/>
</dbReference>
<dbReference type="Gene3D" id="1.10.10.1320">
    <property type="entry name" value="Anti-sigma factor, zinc-finger domain"/>
    <property type="match status" value="1"/>
</dbReference>
<dbReference type="Proteomes" id="UP000219688">
    <property type="component" value="Unassembled WGS sequence"/>
</dbReference>
<evidence type="ECO:0000256" key="1">
    <source>
        <dbReference type="ARBA" id="ARBA00004167"/>
    </source>
</evidence>
<evidence type="ECO:0000256" key="4">
    <source>
        <dbReference type="ARBA" id="ARBA00022692"/>
    </source>
</evidence>
<dbReference type="GO" id="GO:0005886">
    <property type="term" value="C:plasma membrane"/>
    <property type="evidence" value="ECO:0007669"/>
    <property type="project" value="UniProtKB-SubCell"/>
</dbReference>
<evidence type="ECO:0000313" key="15">
    <source>
        <dbReference type="EMBL" id="SOC51614.1"/>
    </source>
</evidence>
<evidence type="ECO:0000256" key="10">
    <source>
        <dbReference type="ARBA" id="ARBA00030803"/>
    </source>
</evidence>
<dbReference type="InterPro" id="IPR027383">
    <property type="entry name" value="Znf_put"/>
</dbReference>
<evidence type="ECO:0000256" key="2">
    <source>
        <dbReference type="ARBA" id="ARBA00004236"/>
    </source>
</evidence>
<keyword evidence="6" id="KW-0805">Transcription regulation</keyword>
<evidence type="ECO:0000256" key="11">
    <source>
        <dbReference type="SAM" id="MobiDB-lite"/>
    </source>
</evidence>
<dbReference type="InterPro" id="IPR041916">
    <property type="entry name" value="Anti_sigma_zinc_sf"/>
</dbReference>
<keyword evidence="5 12" id="KW-1133">Transmembrane helix</keyword>
<dbReference type="GO" id="GO:0006417">
    <property type="term" value="P:regulation of translation"/>
    <property type="evidence" value="ECO:0007669"/>
    <property type="project" value="TreeGrafter"/>
</dbReference>
<keyword evidence="16" id="KW-1185">Reference proteome</keyword>
<dbReference type="EMBL" id="OBQK01000001">
    <property type="protein sequence ID" value="SOC51614.1"/>
    <property type="molecule type" value="Genomic_DNA"/>
</dbReference>
<keyword evidence="7 12" id="KW-0472">Membrane</keyword>
<dbReference type="Pfam" id="PF13490">
    <property type="entry name" value="zf-HC2"/>
    <property type="match status" value="1"/>
</dbReference>
<dbReference type="RefSeq" id="WP_097186466.1">
    <property type="nucleotide sequence ID" value="NZ_OBQK01000001.1"/>
</dbReference>
<dbReference type="Pfam" id="PF10099">
    <property type="entry name" value="RskA_C"/>
    <property type="match status" value="1"/>
</dbReference>